<dbReference type="InterPro" id="IPR016032">
    <property type="entry name" value="Sig_transdc_resp-reg_C-effctor"/>
</dbReference>
<dbReference type="NCBIfam" id="NF007935">
    <property type="entry name" value="PRK10651.1"/>
    <property type="match status" value="1"/>
</dbReference>
<dbReference type="AlphaFoldDB" id="A0A328XQR4"/>
<dbReference type="Proteomes" id="UP000249700">
    <property type="component" value="Unassembled WGS sequence"/>
</dbReference>
<dbReference type="Gene3D" id="3.40.50.2300">
    <property type="match status" value="1"/>
</dbReference>
<keyword evidence="2" id="KW-0597">Phosphoprotein</keyword>
<evidence type="ECO:0000313" key="6">
    <source>
        <dbReference type="Proteomes" id="UP000249700"/>
    </source>
</evidence>
<accession>A0A328XQR4</accession>
<evidence type="ECO:0000256" key="2">
    <source>
        <dbReference type="PROSITE-ProRule" id="PRU00169"/>
    </source>
</evidence>
<organism evidence="5 6">
    <name type="scientific">Onishia taeanensis</name>
    <dbReference type="NCBI Taxonomy" id="284577"/>
    <lineage>
        <taxon>Bacteria</taxon>
        <taxon>Pseudomonadati</taxon>
        <taxon>Pseudomonadota</taxon>
        <taxon>Gammaproteobacteria</taxon>
        <taxon>Oceanospirillales</taxon>
        <taxon>Halomonadaceae</taxon>
        <taxon>Onishia</taxon>
    </lineage>
</organism>
<feature type="domain" description="Response regulatory" evidence="4">
    <location>
        <begin position="9"/>
        <end position="125"/>
    </location>
</feature>
<evidence type="ECO:0000259" key="4">
    <source>
        <dbReference type="PROSITE" id="PS50110"/>
    </source>
</evidence>
<name>A0A328XQR4_9GAMM</name>
<gene>
    <name evidence="5" type="ORF">BCL93_104173</name>
</gene>
<dbReference type="Pfam" id="PF00196">
    <property type="entry name" value="GerE"/>
    <property type="match status" value="1"/>
</dbReference>
<evidence type="ECO:0000259" key="3">
    <source>
        <dbReference type="PROSITE" id="PS50043"/>
    </source>
</evidence>
<dbReference type="GO" id="GO:0006355">
    <property type="term" value="P:regulation of DNA-templated transcription"/>
    <property type="evidence" value="ECO:0007669"/>
    <property type="project" value="InterPro"/>
</dbReference>
<dbReference type="SMART" id="SM00421">
    <property type="entry name" value="HTH_LUXR"/>
    <property type="match status" value="1"/>
</dbReference>
<dbReference type="PANTHER" id="PTHR43214">
    <property type="entry name" value="TWO-COMPONENT RESPONSE REGULATOR"/>
    <property type="match status" value="1"/>
</dbReference>
<dbReference type="PANTHER" id="PTHR43214:SF38">
    <property type="entry name" value="NITRATE_NITRITE RESPONSE REGULATOR PROTEIN NARL"/>
    <property type="match status" value="1"/>
</dbReference>
<dbReference type="InterPro" id="IPR000792">
    <property type="entry name" value="Tscrpt_reg_LuxR_C"/>
</dbReference>
<evidence type="ECO:0000256" key="1">
    <source>
        <dbReference type="ARBA" id="ARBA00023125"/>
    </source>
</evidence>
<dbReference type="InterPro" id="IPR039420">
    <property type="entry name" value="WalR-like"/>
</dbReference>
<feature type="modified residue" description="4-aspartylphosphate" evidence="2">
    <location>
        <position position="60"/>
    </location>
</feature>
<feature type="domain" description="HTH luxR-type" evidence="3">
    <location>
        <begin position="150"/>
        <end position="215"/>
    </location>
</feature>
<keyword evidence="1" id="KW-0238">DNA-binding</keyword>
<dbReference type="InterPro" id="IPR001789">
    <property type="entry name" value="Sig_transdc_resp-reg_receiver"/>
</dbReference>
<dbReference type="GO" id="GO:0000160">
    <property type="term" value="P:phosphorelay signal transduction system"/>
    <property type="evidence" value="ECO:0007669"/>
    <property type="project" value="InterPro"/>
</dbReference>
<protein>
    <submittedName>
        <fullName evidence="5">LuxR family two component transcriptional regulator</fullName>
    </submittedName>
</protein>
<dbReference type="InterPro" id="IPR011006">
    <property type="entry name" value="CheY-like_superfamily"/>
</dbReference>
<dbReference type="SUPFAM" id="SSF52172">
    <property type="entry name" value="CheY-like"/>
    <property type="match status" value="1"/>
</dbReference>
<dbReference type="Pfam" id="PF00072">
    <property type="entry name" value="Response_reg"/>
    <property type="match status" value="1"/>
</dbReference>
<sequence>MMPPDGRRGVLIVDDHPLFRRGVRQLLEMSERLTCLGEADDGEAALLKAEALSPDLILLDLQMHAMDGIATLRALREAGLDTRVIILSVSDHQENVIAAIRAGADGYLLKDMPPDRLLEALERQGDGEMLFDPRLTALMAGALRRRPTVSGPTLDHLTRREREILRLLAKSYANKQIAQHLAIREGTVKVHMRHLLKKLEMHSRTEAAVWAAQQELG</sequence>
<dbReference type="SUPFAM" id="SSF46894">
    <property type="entry name" value="C-terminal effector domain of the bipartite response regulators"/>
    <property type="match status" value="1"/>
</dbReference>
<proteinExistence type="predicted"/>
<reference evidence="5 6" key="1">
    <citation type="submission" date="2018-06" db="EMBL/GenBank/DDBJ databases">
        <title>Comparative analysis of microorganisms from saline springs in Andes Mountain Range, Colombia.</title>
        <authorList>
            <person name="Rubin E."/>
        </authorList>
    </citation>
    <scope>NUCLEOTIDE SEQUENCE [LARGE SCALE GENOMIC DNA]</scope>
    <source>
        <strain evidence="5 6">USBA-857</strain>
    </source>
</reference>
<dbReference type="GO" id="GO:0003677">
    <property type="term" value="F:DNA binding"/>
    <property type="evidence" value="ECO:0007669"/>
    <property type="project" value="UniProtKB-KW"/>
</dbReference>
<dbReference type="CDD" id="cd06170">
    <property type="entry name" value="LuxR_C_like"/>
    <property type="match status" value="1"/>
</dbReference>
<dbReference type="SMART" id="SM00448">
    <property type="entry name" value="REC"/>
    <property type="match status" value="1"/>
</dbReference>
<evidence type="ECO:0000313" key="5">
    <source>
        <dbReference type="EMBL" id="RAR62196.1"/>
    </source>
</evidence>
<dbReference type="RefSeq" id="WP_112054670.1">
    <property type="nucleotide sequence ID" value="NZ_QLSX01000004.1"/>
</dbReference>
<dbReference type="EMBL" id="QLSX01000004">
    <property type="protein sequence ID" value="RAR62196.1"/>
    <property type="molecule type" value="Genomic_DNA"/>
</dbReference>
<dbReference type="PRINTS" id="PR00038">
    <property type="entry name" value="HTHLUXR"/>
</dbReference>
<dbReference type="OrthoDB" id="9796655at2"/>
<dbReference type="PROSITE" id="PS50110">
    <property type="entry name" value="RESPONSE_REGULATORY"/>
    <property type="match status" value="1"/>
</dbReference>
<comment type="caution">
    <text evidence="5">The sequence shown here is derived from an EMBL/GenBank/DDBJ whole genome shotgun (WGS) entry which is preliminary data.</text>
</comment>
<dbReference type="PROSITE" id="PS50043">
    <property type="entry name" value="HTH_LUXR_2"/>
    <property type="match status" value="1"/>
</dbReference>